<dbReference type="PATRIC" id="fig|1172194.4.peg.2403"/>
<dbReference type="PANTHER" id="PTHR33840">
    <property type="match status" value="1"/>
</dbReference>
<dbReference type="EMBL" id="AKGD01000002">
    <property type="protein sequence ID" value="EIT68904.1"/>
    <property type="molecule type" value="Genomic_DNA"/>
</dbReference>
<accession>I7ZAL4</accession>
<evidence type="ECO:0000259" key="1">
    <source>
        <dbReference type="Pfam" id="PF09994"/>
    </source>
</evidence>
<organism evidence="2 3">
    <name type="scientific">Hydrocarboniphaga effusa AP103</name>
    <dbReference type="NCBI Taxonomy" id="1172194"/>
    <lineage>
        <taxon>Bacteria</taxon>
        <taxon>Pseudomonadati</taxon>
        <taxon>Pseudomonadota</taxon>
        <taxon>Gammaproteobacteria</taxon>
        <taxon>Nevskiales</taxon>
        <taxon>Nevskiaceae</taxon>
        <taxon>Hydrocarboniphaga</taxon>
    </lineage>
</organism>
<feature type="domain" description="T6SS Phospholipase effector Tle1-like catalytic" evidence="1">
    <location>
        <begin position="4"/>
        <end position="254"/>
    </location>
</feature>
<name>I7ZAL4_9GAMM</name>
<dbReference type="Pfam" id="PF09994">
    <property type="entry name" value="T6SS_Tle1-like_cat"/>
    <property type="match status" value="1"/>
</dbReference>
<comment type="caution">
    <text evidence="2">The sequence shown here is derived from an EMBL/GenBank/DDBJ whole genome shotgun (WGS) entry which is preliminary data.</text>
</comment>
<proteinExistence type="predicted"/>
<sequence length="354" mass="39642">MPQHLALFFDGTWNTQKDRTNVSRLSRLVLDATADGRVQQRYYDRGVGTQWHDRLLGGAFGAGLTQNICDGYRWLSRALQHSGSIADDRIYLFGLSRGAYTARSLAGLVRKCGVLRQADEATVRTAHRLYRDRRSDPDSAIALRFRREHSHEVRIHFIGVWDTVGELGVPLSGVPFGRDEYKFHDTALSKIVNHAYQALAIDGHRKDFAPTLWTQIKPSNREVEQRWFVGAHADVGGGYSDGRLQNLPLRWIQDKAAAAGLAFASPVPVQASDVMDPPHDSYSEFAFGLYKLVKGGKRHHRRIGGSINETLDPSVWRKWQADPAYRPESLRAHADVLTTRPLAAEALALTPPTN</sequence>
<dbReference type="InterPro" id="IPR018712">
    <property type="entry name" value="Tle1-like_cat"/>
</dbReference>
<dbReference type="Proteomes" id="UP000003704">
    <property type="component" value="Unassembled WGS sequence"/>
</dbReference>
<keyword evidence="3" id="KW-1185">Reference proteome</keyword>
<protein>
    <recommendedName>
        <fullName evidence="1">T6SS Phospholipase effector Tle1-like catalytic domain-containing protein</fullName>
    </recommendedName>
</protein>
<dbReference type="PANTHER" id="PTHR33840:SF1">
    <property type="entry name" value="TLE1 PHOSPHOLIPASE DOMAIN-CONTAINING PROTEIN"/>
    <property type="match status" value="1"/>
</dbReference>
<dbReference type="AlphaFoldDB" id="I7ZAL4"/>
<evidence type="ECO:0000313" key="2">
    <source>
        <dbReference type="EMBL" id="EIT68904.1"/>
    </source>
</evidence>
<evidence type="ECO:0000313" key="3">
    <source>
        <dbReference type="Proteomes" id="UP000003704"/>
    </source>
</evidence>
<reference evidence="2 3" key="1">
    <citation type="journal article" date="2012" name="J. Bacteriol.">
        <title>Genome Sequence of n-Alkane-Degrading Hydrocarboniphaga effusa Strain AP103T (ATCC BAA-332T).</title>
        <authorList>
            <person name="Chang H.K."/>
            <person name="Zylstra G.J."/>
            <person name="Chae J.C."/>
        </authorList>
    </citation>
    <scope>NUCLEOTIDE SEQUENCE [LARGE SCALE GENOMIC DNA]</scope>
    <source>
        <strain evidence="2 3">AP103</strain>
    </source>
</reference>
<dbReference type="RefSeq" id="WP_007185429.1">
    <property type="nucleotide sequence ID" value="NZ_AKGD01000002.1"/>
</dbReference>
<gene>
    <name evidence="2" type="ORF">WQQ_24860</name>
</gene>
<dbReference type="OrthoDB" id="4378831at2"/>